<protein>
    <submittedName>
        <fullName evidence="2">Uncharacterized protein</fullName>
    </submittedName>
</protein>
<feature type="region of interest" description="Disordered" evidence="1">
    <location>
        <begin position="1"/>
        <end position="30"/>
    </location>
</feature>
<evidence type="ECO:0000313" key="2">
    <source>
        <dbReference type="EMBL" id="RFF41939.1"/>
    </source>
</evidence>
<dbReference type="AlphaFoldDB" id="A0A3E1KR25"/>
<proteinExistence type="predicted"/>
<evidence type="ECO:0000256" key="1">
    <source>
        <dbReference type="SAM" id="MobiDB-lite"/>
    </source>
</evidence>
<name>A0A3E1KR25_9XANT</name>
<evidence type="ECO:0000313" key="3">
    <source>
        <dbReference type="Proteomes" id="UP000259570"/>
    </source>
</evidence>
<gene>
    <name evidence="2" type="ORF">DZD52_03580</name>
</gene>
<reference evidence="2 3" key="1">
    <citation type="submission" date="2018-08" db="EMBL/GenBank/DDBJ databases">
        <title>Genome sequencing of X. nasturtii WHRI 8984.</title>
        <authorList>
            <person name="Studholme D.J."/>
            <person name="Mchugh J."/>
            <person name="Vicente J."/>
        </authorList>
    </citation>
    <scope>NUCLEOTIDE SEQUENCE [LARGE SCALE GENOMIC DNA]</scope>
    <source>
        <strain evidence="2 3">WHRI 8984</strain>
    </source>
</reference>
<dbReference type="Proteomes" id="UP000259570">
    <property type="component" value="Unassembled WGS sequence"/>
</dbReference>
<accession>A0A3E1KR25</accession>
<comment type="caution">
    <text evidence="2">The sequence shown here is derived from an EMBL/GenBank/DDBJ whole genome shotgun (WGS) entry which is preliminary data.</text>
</comment>
<sequence>MRVLGDVWRRRRSGEGGGCGHQAGDQKSQDGLHQIGVRWMNAMPSQHPSVEEPVAGRHVS</sequence>
<organism evidence="2 3">
    <name type="scientific">Xanthomonas nasturtii</name>
    <dbReference type="NCBI Taxonomy" id="1843581"/>
    <lineage>
        <taxon>Bacteria</taxon>
        <taxon>Pseudomonadati</taxon>
        <taxon>Pseudomonadota</taxon>
        <taxon>Gammaproteobacteria</taxon>
        <taxon>Lysobacterales</taxon>
        <taxon>Lysobacteraceae</taxon>
        <taxon>Xanthomonas</taxon>
    </lineage>
</organism>
<dbReference type="EMBL" id="QUZM01000004">
    <property type="protein sequence ID" value="RFF41939.1"/>
    <property type="molecule type" value="Genomic_DNA"/>
</dbReference>